<proteinExistence type="predicted"/>
<protein>
    <submittedName>
        <fullName evidence="1">Uncharacterized protein</fullName>
    </submittedName>
</protein>
<keyword evidence="2" id="KW-1185">Reference proteome</keyword>
<evidence type="ECO:0000313" key="2">
    <source>
        <dbReference type="Proteomes" id="UP001576780"/>
    </source>
</evidence>
<comment type="caution">
    <text evidence="1">The sequence shown here is derived from an EMBL/GenBank/DDBJ whole genome shotgun (WGS) entry which is preliminary data.</text>
</comment>
<evidence type="ECO:0000313" key="1">
    <source>
        <dbReference type="EMBL" id="MFB2839651.1"/>
    </source>
</evidence>
<name>A0ABV4WXP9_9CYAN</name>
<dbReference type="EMBL" id="JBHFNT010000317">
    <property type="protein sequence ID" value="MFB2839651.1"/>
    <property type="molecule type" value="Genomic_DNA"/>
</dbReference>
<gene>
    <name evidence="1" type="ORF">ACE1CA_34605</name>
</gene>
<accession>A0ABV4WXP9</accession>
<dbReference type="RefSeq" id="WP_413281915.1">
    <property type="nucleotide sequence ID" value="NZ_JBHFNT010000317.1"/>
</dbReference>
<dbReference type="Proteomes" id="UP001576780">
    <property type="component" value="Unassembled WGS sequence"/>
</dbReference>
<organism evidence="1 2">
    <name type="scientific">Floridaenema evergladense BLCC-F167</name>
    <dbReference type="NCBI Taxonomy" id="3153639"/>
    <lineage>
        <taxon>Bacteria</taxon>
        <taxon>Bacillati</taxon>
        <taxon>Cyanobacteriota</taxon>
        <taxon>Cyanophyceae</taxon>
        <taxon>Oscillatoriophycideae</taxon>
        <taxon>Aerosakkonematales</taxon>
        <taxon>Aerosakkonemataceae</taxon>
        <taxon>Floridanema</taxon>
        <taxon>Floridanema evergladense</taxon>
    </lineage>
</organism>
<sequence length="87" mass="10129">MKVEFTIKANTDELDMLYQVASEFETMINEEIKEWSNNMITNYNSLLKEPITEISGRIDWQNIPNAARQVIGKKITVIREFDLVYAA</sequence>
<reference evidence="1 2" key="1">
    <citation type="submission" date="2024-09" db="EMBL/GenBank/DDBJ databases">
        <title>Floridaenema gen nov. (Aerosakkonemataceae, Aerosakkonematales ord. nov., Cyanobacteria) from benthic tropical and subtropical fresh waters, with the description of four new species.</title>
        <authorList>
            <person name="Moretto J.A."/>
            <person name="Berthold D.E."/>
            <person name="Lefler F.W."/>
            <person name="Huang I.-S."/>
            <person name="Laughinghouse H. IV."/>
        </authorList>
    </citation>
    <scope>NUCLEOTIDE SEQUENCE [LARGE SCALE GENOMIC DNA]</scope>
    <source>
        <strain evidence="1 2">BLCC-F167</strain>
    </source>
</reference>